<evidence type="ECO:0000256" key="2">
    <source>
        <dbReference type="ARBA" id="ARBA00022448"/>
    </source>
</evidence>
<evidence type="ECO:0000256" key="1">
    <source>
        <dbReference type="ARBA" id="ARBA00004141"/>
    </source>
</evidence>
<evidence type="ECO:0008006" key="9">
    <source>
        <dbReference type="Google" id="ProtNLM"/>
    </source>
</evidence>
<feature type="transmembrane region" description="Helical" evidence="6">
    <location>
        <begin position="75"/>
        <end position="92"/>
    </location>
</feature>
<feature type="transmembrane region" description="Helical" evidence="6">
    <location>
        <begin position="104"/>
        <end position="123"/>
    </location>
</feature>
<dbReference type="GO" id="GO:0022857">
    <property type="term" value="F:transmembrane transporter activity"/>
    <property type="evidence" value="ECO:0007669"/>
    <property type="project" value="TreeGrafter"/>
</dbReference>
<keyword evidence="2" id="KW-0813">Transport</keyword>
<reference evidence="7 8" key="1">
    <citation type="submission" date="2014-04" db="EMBL/GenBank/DDBJ databases">
        <authorList>
            <consortium name="DOE Joint Genome Institute"/>
            <person name="Kuo A."/>
            <person name="Martino E."/>
            <person name="Perotto S."/>
            <person name="Kohler A."/>
            <person name="Nagy L.G."/>
            <person name="Floudas D."/>
            <person name="Copeland A."/>
            <person name="Barry K.W."/>
            <person name="Cichocki N."/>
            <person name="Veneault-Fourrey C."/>
            <person name="LaButti K."/>
            <person name="Lindquist E.A."/>
            <person name="Lipzen A."/>
            <person name="Lundell T."/>
            <person name="Morin E."/>
            <person name="Murat C."/>
            <person name="Sun H."/>
            <person name="Tunlid A."/>
            <person name="Henrissat B."/>
            <person name="Grigoriev I.V."/>
            <person name="Hibbett D.S."/>
            <person name="Martin F."/>
            <person name="Nordberg H.P."/>
            <person name="Cantor M.N."/>
            <person name="Hua S.X."/>
        </authorList>
    </citation>
    <scope>NUCLEOTIDE SEQUENCE [LARGE SCALE GENOMIC DNA]</scope>
    <source>
        <strain evidence="7 8">Zn</strain>
    </source>
</reference>
<dbReference type="AlphaFoldDB" id="A0A0C3HWW7"/>
<evidence type="ECO:0000256" key="3">
    <source>
        <dbReference type="ARBA" id="ARBA00022692"/>
    </source>
</evidence>
<evidence type="ECO:0000256" key="5">
    <source>
        <dbReference type="ARBA" id="ARBA00023136"/>
    </source>
</evidence>
<dbReference type="EMBL" id="KN832871">
    <property type="protein sequence ID" value="KIN06707.1"/>
    <property type="molecule type" value="Genomic_DNA"/>
</dbReference>
<dbReference type="OrthoDB" id="2985014at2759"/>
<sequence>MGADSHVLEKGPAKTNVGIETQGLSTPPYFIPFLCALITTWIADKTQQRRLMLISISFVATTAGVRYFAVFLATSGVFSTIPNILAWSLIHAPNRQRSDMRRGTSLVLIIVVEPCGSVLSSRIYPTNEGPHFIKGQSVCAAFIFSTTFLAFTLSFLLIRNNMQLGRKQGDVVDRDQRRHYNPFDYSGSRFATLSRSL</sequence>
<dbReference type="InterPro" id="IPR036259">
    <property type="entry name" value="MFS_trans_sf"/>
</dbReference>
<evidence type="ECO:0000256" key="4">
    <source>
        <dbReference type="ARBA" id="ARBA00022989"/>
    </source>
</evidence>
<feature type="transmembrane region" description="Helical" evidence="6">
    <location>
        <begin position="26"/>
        <end position="44"/>
    </location>
</feature>
<evidence type="ECO:0000313" key="7">
    <source>
        <dbReference type="EMBL" id="KIN06707.1"/>
    </source>
</evidence>
<dbReference type="Proteomes" id="UP000054321">
    <property type="component" value="Unassembled WGS sequence"/>
</dbReference>
<evidence type="ECO:0000256" key="6">
    <source>
        <dbReference type="SAM" id="Phobius"/>
    </source>
</evidence>
<evidence type="ECO:0000313" key="8">
    <source>
        <dbReference type="Proteomes" id="UP000054321"/>
    </source>
</evidence>
<keyword evidence="5 6" id="KW-0472">Membrane</keyword>
<keyword evidence="8" id="KW-1185">Reference proteome</keyword>
<feature type="transmembrane region" description="Helical" evidence="6">
    <location>
        <begin position="135"/>
        <end position="158"/>
    </location>
</feature>
<dbReference type="HOGENOM" id="CLU_1421154_0_0_1"/>
<gene>
    <name evidence="7" type="ORF">OIDMADRAFT_38923</name>
</gene>
<comment type="subcellular location">
    <subcellularLocation>
        <location evidence="1">Membrane</location>
        <topology evidence="1">Multi-pass membrane protein</topology>
    </subcellularLocation>
</comment>
<dbReference type="PANTHER" id="PTHR43791:SF36">
    <property type="entry name" value="TRANSPORTER, PUTATIVE (AFU_ORTHOLOGUE AFUA_6G08340)-RELATED"/>
    <property type="match status" value="1"/>
</dbReference>
<dbReference type="PANTHER" id="PTHR43791">
    <property type="entry name" value="PERMEASE-RELATED"/>
    <property type="match status" value="1"/>
</dbReference>
<keyword evidence="4 6" id="KW-1133">Transmembrane helix</keyword>
<dbReference type="SUPFAM" id="SSF103473">
    <property type="entry name" value="MFS general substrate transporter"/>
    <property type="match status" value="1"/>
</dbReference>
<name>A0A0C3HWW7_OIDMZ</name>
<organism evidence="7 8">
    <name type="scientific">Oidiodendron maius (strain Zn)</name>
    <dbReference type="NCBI Taxonomy" id="913774"/>
    <lineage>
        <taxon>Eukaryota</taxon>
        <taxon>Fungi</taxon>
        <taxon>Dikarya</taxon>
        <taxon>Ascomycota</taxon>
        <taxon>Pezizomycotina</taxon>
        <taxon>Leotiomycetes</taxon>
        <taxon>Leotiomycetes incertae sedis</taxon>
        <taxon>Myxotrichaceae</taxon>
        <taxon>Oidiodendron</taxon>
    </lineage>
</organism>
<dbReference type="GO" id="GO:0016020">
    <property type="term" value="C:membrane"/>
    <property type="evidence" value="ECO:0007669"/>
    <property type="project" value="UniProtKB-SubCell"/>
</dbReference>
<proteinExistence type="predicted"/>
<dbReference type="InParanoid" id="A0A0C3HWW7"/>
<reference evidence="8" key="2">
    <citation type="submission" date="2015-01" db="EMBL/GenBank/DDBJ databases">
        <title>Evolutionary Origins and Diversification of the Mycorrhizal Mutualists.</title>
        <authorList>
            <consortium name="DOE Joint Genome Institute"/>
            <consortium name="Mycorrhizal Genomics Consortium"/>
            <person name="Kohler A."/>
            <person name="Kuo A."/>
            <person name="Nagy L.G."/>
            <person name="Floudas D."/>
            <person name="Copeland A."/>
            <person name="Barry K.W."/>
            <person name="Cichocki N."/>
            <person name="Veneault-Fourrey C."/>
            <person name="LaButti K."/>
            <person name="Lindquist E.A."/>
            <person name="Lipzen A."/>
            <person name="Lundell T."/>
            <person name="Morin E."/>
            <person name="Murat C."/>
            <person name="Riley R."/>
            <person name="Ohm R."/>
            <person name="Sun H."/>
            <person name="Tunlid A."/>
            <person name="Henrissat B."/>
            <person name="Grigoriev I.V."/>
            <person name="Hibbett D.S."/>
            <person name="Martin F."/>
        </authorList>
    </citation>
    <scope>NUCLEOTIDE SEQUENCE [LARGE SCALE GENOMIC DNA]</scope>
    <source>
        <strain evidence="8">Zn</strain>
    </source>
</reference>
<protein>
    <recommendedName>
        <fullName evidence="9">Major facilitator superfamily (MFS) profile domain-containing protein</fullName>
    </recommendedName>
</protein>
<keyword evidence="3 6" id="KW-0812">Transmembrane</keyword>
<accession>A0A0C3HWW7</accession>